<dbReference type="SMART" id="SM01027">
    <property type="entry name" value="Beta-Casp"/>
    <property type="match status" value="1"/>
</dbReference>
<organism evidence="4 5">
    <name type="scientific">Pseudoalteromonas qingdaonensis</name>
    <dbReference type="NCBI Taxonomy" id="3131913"/>
    <lineage>
        <taxon>Bacteria</taxon>
        <taxon>Pseudomonadati</taxon>
        <taxon>Pseudomonadota</taxon>
        <taxon>Gammaproteobacteria</taxon>
        <taxon>Alteromonadales</taxon>
        <taxon>Pseudoalteromonadaceae</taxon>
        <taxon>Pseudoalteromonas</taxon>
    </lineage>
</organism>
<protein>
    <submittedName>
        <fullName evidence="4">MBL fold metallo-hydrolase</fullName>
        <ecNumber evidence="4">3.-.-.-</ecNumber>
    </submittedName>
</protein>
<name>A0ABU9MSC2_9GAMM</name>
<reference evidence="4 5" key="1">
    <citation type="submission" date="2024-03" db="EMBL/GenBank/DDBJ databases">
        <title>Pseudoalteromonas qingdaonensis sp. nov., isolated from the intestines of marine benthic organisms.</title>
        <authorList>
            <person name="Lin X."/>
            <person name="Fang S."/>
            <person name="Hu X."/>
        </authorList>
    </citation>
    <scope>NUCLEOTIDE SEQUENCE [LARGE SCALE GENOMIC DNA]</scope>
    <source>
        <strain evidence="4 5">YIC-827</strain>
    </source>
</reference>
<feature type="domain" description="Metallo-beta-lactamase" evidence="2">
    <location>
        <begin position="13"/>
        <end position="233"/>
    </location>
</feature>
<dbReference type="CDD" id="cd16295">
    <property type="entry name" value="TTHA0252-CPSF-like_MBL-fold"/>
    <property type="match status" value="1"/>
</dbReference>
<dbReference type="RefSeq" id="WP_342675719.1">
    <property type="nucleotide sequence ID" value="NZ_JBCGCU010000001.1"/>
</dbReference>
<dbReference type="SUPFAM" id="SSF56281">
    <property type="entry name" value="Metallo-hydrolase/oxidoreductase"/>
    <property type="match status" value="1"/>
</dbReference>
<dbReference type="InterPro" id="IPR011108">
    <property type="entry name" value="RMMBL"/>
</dbReference>
<dbReference type="InterPro" id="IPR001279">
    <property type="entry name" value="Metallo-B-lactamas"/>
</dbReference>
<comment type="caution">
    <text evidence="4">The sequence shown here is derived from an EMBL/GenBank/DDBJ whole genome shotgun (WGS) entry which is preliminary data.</text>
</comment>
<keyword evidence="1 4" id="KW-0378">Hydrolase</keyword>
<evidence type="ECO:0000259" key="3">
    <source>
        <dbReference type="SMART" id="SM01027"/>
    </source>
</evidence>
<feature type="domain" description="Beta-Casp" evidence="3">
    <location>
        <begin position="238"/>
        <end position="371"/>
    </location>
</feature>
<dbReference type="Gene3D" id="3.40.50.10890">
    <property type="match status" value="1"/>
</dbReference>
<accession>A0ABU9MSC2</accession>
<sequence length="454" mass="50590">MEIIHHGAVNGVTGSCHQLKVSESESLLVDCGLFQGLEARQELGIEFDISTVRALLVTHCHIDHVGRLPYLLAAGFSGPIYASEATAALLPLVIEDALKLGVTQDEQLVDTCLRLIRQQLIAIPFKQWQTLEQFNTQVRFRLQRAGHILGSAYIEIDVGQGKQAQRVVFSGDLGAPHTPLLPAPKSPYKADTLVIESTYGDTLHQGRKNRSKQLKEVIEKAVRDNGVVLIPAFSIGRTQELLYELEQIIHKAPKHSFWQDIEVIIDSPMAANFTHEYRRFKSFWDQEAKARVAKGRHPLNFEHLYTLDSHQEHVQTLNYLKQRQKPAIVIAASGMCSGGRIVNYLEAFLGDPRTDVIFVGYQGQGTPGRDIQKYGPRGGYVMLNNRRIDIKAQIHTISGYSAHADQANLVRFVTGMAKKPGHIKIVHGDPEAKQALADKLKENLKGEVKIEIAT</sequence>
<dbReference type="PANTHER" id="PTHR11203:SF37">
    <property type="entry name" value="INTEGRATOR COMPLEX SUBUNIT 11"/>
    <property type="match status" value="1"/>
</dbReference>
<keyword evidence="5" id="KW-1185">Reference proteome</keyword>
<dbReference type="Proteomes" id="UP001447008">
    <property type="component" value="Unassembled WGS sequence"/>
</dbReference>
<evidence type="ECO:0000259" key="2">
    <source>
        <dbReference type="SMART" id="SM00849"/>
    </source>
</evidence>
<dbReference type="InterPro" id="IPR036866">
    <property type="entry name" value="RibonucZ/Hydroxyglut_hydro"/>
</dbReference>
<dbReference type="EMBL" id="JBCGCU010000001">
    <property type="protein sequence ID" value="MEM0514202.1"/>
    <property type="molecule type" value="Genomic_DNA"/>
</dbReference>
<dbReference type="Pfam" id="PF10996">
    <property type="entry name" value="Beta-Casp"/>
    <property type="match status" value="1"/>
</dbReference>
<dbReference type="GO" id="GO:0016787">
    <property type="term" value="F:hydrolase activity"/>
    <property type="evidence" value="ECO:0007669"/>
    <property type="project" value="UniProtKB-KW"/>
</dbReference>
<evidence type="ECO:0000313" key="5">
    <source>
        <dbReference type="Proteomes" id="UP001447008"/>
    </source>
</evidence>
<evidence type="ECO:0000256" key="1">
    <source>
        <dbReference type="ARBA" id="ARBA00022801"/>
    </source>
</evidence>
<dbReference type="Pfam" id="PF07521">
    <property type="entry name" value="RMMBL"/>
    <property type="match status" value="1"/>
</dbReference>
<dbReference type="InterPro" id="IPR050698">
    <property type="entry name" value="MBL"/>
</dbReference>
<dbReference type="Gene3D" id="3.60.15.10">
    <property type="entry name" value="Ribonuclease Z/Hydroxyacylglutathione hydrolase-like"/>
    <property type="match status" value="1"/>
</dbReference>
<dbReference type="InterPro" id="IPR022712">
    <property type="entry name" value="Beta_Casp"/>
</dbReference>
<gene>
    <name evidence="4" type="ORF">WCN91_01880</name>
</gene>
<evidence type="ECO:0000313" key="4">
    <source>
        <dbReference type="EMBL" id="MEM0514202.1"/>
    </source>
</evidence>
<dbReference type="SMART" id="SM00849">
    <property type="entry name" value="Lactamase_B"/>
    <property type="match status" value="1"/>
</dbReference>
<dbReference type="EC" id="3.-.-.-" evidence="4"/>
<dbReference type="Pfam" id="PF00753">
    <property type="entry name" value="Lactamase_B"/>
    <property type="match status" value="1"/>
</dbReference>
<proteinExistence type="predicted"/>
<dbReference type="PANTHER" id="PTHR11203">
    <property type="entry name" value="CLEAVAGE AND POLYADENYLATION SPECIFICITY FACTOR FAMILY MEMBER"/>
    <property type="match status" value="1"/>
</dbReference>